<sequence>MATINQRTLADGRARYWVKWRLGGTRGGAPQSEPFDTRAGEEDLVQVVGGQHPVLPQPVEDALVPAGDPGQQADQGLFLLVYGHPPK</sequence>
<organism evidence="1 2">
    <name type="scientific">Nocardiopsis exhalans</name>
    <dbReference type="NCBI Taxonomy" id="163604"/>
    <lineage>
        <taxon>Bacteria</taxon>
        <taxon>Bacillati</taxon>
        <taxon>Actinomycetota</taxon>
        <taxon>Actinomycetes</taxon>
        <taxon>Streptosporangiales</taxon>
        <taxon>Nocardiopsidaceae</taxon>
        <taxon>Nocardiopsis</taxon>
    </lineage>
</organism>
<evidence type="ECO:0000313" key="2">
    <source>
        <dbReference type="Proteomes" id="UP001055940"/>
    </source>
</evidence>
<reference evidence="1" key="1">
    <citation type="submission" date="2022-06" db="EMBL/GenBank/DDBJ databases">
        <authorList>
            <person name="Ping M."/>
        </authorList>
    </citation>
    <scope>NUCLEOTIDE SEQUENCE</scope>
    <source>
        <strain evidence="1">JCM11759T</strain>
    </source>
</reference>
<name>A0ABY5DCY9_9ACTN</name>
<accession>A0ABY5DCY9</accession>
<dbReference type="RefSeq" id="WP_254420730.1">
    <property type="nucleotide sequence ID" value="NZ_BAAAJB010000021.1"/>
</dbReference>
<dbReference type="EMBL" id="CP099837">
    <property type="protein sequence ID" value="USY21892.1"/>
    <property type="molecule type" value="Genomic_DNA"/>
</dbReference>
<gene>
    <name evidence="1" type="ORF">NE857_09925</name>
</gene>
<protein>
    <submittedName>
        <fullName evidence="1">Uncharacterized protein</fullName>
    </submittedName>
</protein>
<dbReference type="Proteomes" id="UP001055940">
    <property type="component" value="Chromosome"/>
</dbReference>
<keyword evidence="2" id="KW-1185">Reference proteome</keyword>
<proteinExistence type="predicted"/>
<evidence type="ECO:0000313" key="1">
    <source>
        <dbReference type="EMBL" id="USY21892.1"/>
    </source>
</evidence>